<keyword evidence="1 5" id="KW-0808">Transferase</keyword>
<dbReference type="InterPro" id="IPR027417">
    <property type="entry name" value="P-loop_NTPase"/>
</dbReference>
<dbReference type="GO" id="GO:0044209">
    <property type="term" value="P:AMP salvage"/>
    <property type="evidence" value="ECO:0007669"/>
    <property type="project" value="UniProtKB-UniRule"/>
</dbReference>
<dbReference type="PROSITE" id="PS00113">
    <property type="entry name" value="ADENYLATE_KINASE"/>
    <property type="match status" value="1"/>
</dbReference>
<reference evidence="8 9" key="1">
    <citation type="submission" date="2020-07" db="EMBL/GenBank/DDBJ databases">
        <title>Luteimonas sp. SJ-92.</title>
        <authorList>
            <person name="Huang X.-X."/>
            <person name="Xu L."/>
            <person name="Sun J.-Q."/>
        </authorList>
    </citation>
    <scope>NUCLEOTIDE SEQUENCE [LARGE SCALE GENOMIC DNA]</scope>
    <source>
        <strain evidence="8 9">SJ-92</strain>
    </source>
</reference>
<dbReference type="RefSeq" id="WP_180679931.1">
    <property type="nucleotide sequence ID" value="NZ_JACCKA010000091.1"/>
</dbReference>
<proteinExistence type="inferred from homology"/>
<comment type="similarity">
    <text evidence="5 6">Belongs to the adenylate kinase family.</text>
</comment>
<dbReference type="NCBIfam" id="NF011104">
    <property type="entry name" value="PRK14531.1"/>
    <property type="match status" value="1"/>
</dbReference>
<sequence>MRLVLLGAPGSGKGTQAARLKDALNVPHISTGDLLRAEVAAGTPLGLQAKEVMARGDLVSDEILLGMLEDRFSRDDTREGFILDGYPRNLAQAAALDALLQRLGQPFDAAVQLAVDNELLIERLAGRAQAEGRADDRPESVRKRLQVYDQQTAPVIEFYRQHGQLTVVDGVGSLDDVFNRILAAIAPAATTAG</sequence>
<evidence type="ECO:0000256" key="2">
    <source>
        <dbReference type="ARBA" id="ARBA00022727"/>
    </source>
</evidence>
<feature type="binding site" evidence="5">
    <location>
        <position position="92"/>
    </location>
    <ligand>
        <name>AMP</name>
        <dbReference type="ChEBI" id="CHEBI:456215"/>
    </ligand>
</feature>
<keyword evidence="5 7" id="KW-0067">ATP-binding</keyword>
<keyword evidence="2 5" id="KW-0545">Nucleotide biosynthesis</keyword>
<evidence type="ECO:0000256" key="7">
    <source>
        <dbReference type="RuleBase" id="RU003331"/>
    </source>
</evidence>
<evidence type="ECO:0000313" key="8">
    <source>
        <dbReference type="EMBL" id="NZA28167.1"/>
    </source>
</evidence>
<dbReference type="EC" id="2.7.4.3" evidence="5 7"/>
<dbReference type="InterPro" id="IPR000850">
    <property type="entry name" value="Adenylat/UMP-CMP_kin"/>
</dbReference>
<dbReference type="HAMAP" id="MF_00235">
    <property type="entry name" value="Adenylate_kinase_Adk"/>
    <property type="match status" value="1"/>
</dbReference>
<comment type="subunit">
    <text evidence="5 7">Monomer.</text>
</comment>
<feature type="binding site" evidence="5">
    <location>
        <position position="133"/>
    </location>
    <ligand>
        <name>AMP</name>
        <dbReference type="ChEBI" id="CHEBI:456215"/>
    </ligand>
</feature>
<keyword evidence="4 5" id="KW-0418">Kinase</keyword>
<evidence type="ECO:0000256" key="6">
    <source>
        <dbReference type="RuleBase" id="RU003330"/>
    </source>
</evidence>
<evidence type="ECO:0000256" key="3">
    <source>
        <dbReference type="ARBA" id="ARBA00022741"/>
    </source>
</evidence>
<protein>
    <recommendedName>
        <fullName evidence="5 7">Adenylate kinase</fullName>
        <shortName evidence="5">AK</shortName>
        <ecNumber evidence="5 7">2.7.4.3</ecNumber>
    </recommendedName>
    <alternativeName>
        <fullName evidence="5">ATP-AMP transphosphorylase</fullName>
    </alternativeName>
    <alternativeName>
        <fullName evidence="5">ATP:AMP phosphotransferase</fullName>
    </alternativeName>
    <alternativeName>
        <fullName evidence="5">Adenylate monophosphate kinase</fullName>
    </alternativeName>
</protein>
<evidence type="ECO:0000256" key="4">
    <source>
        <dbReference type="ARBA" id="ARBA00022777"/>
    </source>
</evidence>
<comment type="catalytic activity">
    <reaction evidence="5 7">
        <text>AMP + ATP = 2 ADP</text>
        <dbReference type="Rhea" id="RHEA:12973"/>
        <dbReference type="ChEBI" id="CHEBI:30616"/>
        <dbReference type="ChEBI" id="CHEBI:456215"/>
        <dbReference type="ChEBI" id="CHEBI:456216"/>
        <dbReference type="EC" id="2.7.4.3"/>
    </reaction>
</comment>
<dbReference type="Proteomes" id="UP000578091">
    <property type="component" value="Unassembled WGS sequence"/>
</dbReference>
<comment type="domain">
    <text evidence="5">Consists of three domains, a large central CORE domain and two small peripheral domains, NMPbind and LID, which undergo movements during catalysis. The LID domain closes over the site of phosphoryl transfer upon ATP binding. Assembling and dissambling the active center during each catalytic cycle provides an effective means to prevent ATP hydrolysis.</text>
</comment>
<feature type="binding site" evidence="5">
    <location>
        <position position="127"/>
    </location>
    <ligand>
        <name>ATP</name>
        <dbReference type="ChEBI" id="CHEBI:30616"/>
    </ligand>
</feature>
<dbReference type="AlphaFoldDB" id="A0A853JHZ2"/>
<comment type="function">
    <text evidence="5">Catalyzes the reversible transfer of the terminal phosphate group between ATP and AMP. Plays an important role in cellular energy homeostasis and in adenine nucleotide metabolism.</text>
</comment>
<keyword evidence="9" id="KW-1185">Reference proteome</keyword>
<keyword evidence="5" id="KW-0963">Cytoplasm</keyword>
<comment type="caution">
    <text evidence="5">Lacks conserved residue(s) required for the propagation of feature annotation.</text>
</comment>
<keyword evidence="3 5" id="KW-0547">Nucleotide-binding</keyword>
<dbReference type="GO" id="GO:0004017">
    <property type="term" value="F:AMP kinase activity"/>
    <property type="evidence" value="ECO:0007669"/>
    <property type="project" value="UniProtKB-UniRule"/>
</dbReference>
<evidence type="ECO:0000256" key="1">
    <source>
        <dbReference type="ARBA" id="ARBA00022679"/>
    </source>
</evidence>
<dbReference type="Gene3D" id="3.40.50.300">
    <property type="entry name" value="P-loop containing nucleotide triphosphate hydrolases"/>
    <property type="match status" value="1"/>
</dbReference>
<dbReference type="Pfam" id="PF00406">
    <property type="entry name" value="ADK"/>
    <property type="match status" value="1"/>
</dbReference>
<dbReference type="GO" id="GO:0005524">
    <property type="term" value="F:ATP binding"/>
    <property type="evidence" value="ECO:0007669"/>
    <property type="project" value="UniProtKB-UniRule"/>
</dbReference>
<dbReference type="NCBIfam" id="NF001381">
    <property type="entry name" value="PRK00279.1-3"/>
    <property type="match status" value="1"/>
</dbReference>
<feature type="binding site" evidence="5">
    <location>
        <position position="36"/>
    </location>
    <ligand>
        <name>AMP</name>
        <dbReference type="ChEBI" id="CHEBI:456215"/>
    </ligand>
</feature>
<dbReference type="NCBIfam" id="NF011105">
    <property type="entry name" value="PRK14532.1"/>
    <property type="match status" value="1"/>
</dbReference>
<feature type="binding site" evidence="5">
    <location>
        <begin position="57"/>
        <end position="59"/>
    </location>
    <ligand>
        <name>AMP</name>
        <dbReference type="ChEBI" id="CHEBI:456215"/>
    </ligand>
</feature>
<organism evidence="8 9">
    <name type="scientific">Luteimonas salinisoli</name>
    <dbReference type="NCBI Taxonomy" id="2752307"/>
    <lineage>
        <taxon>Bacteria</taxon>
        <taxon>Pseudomonadati</taxon>
        <taxon>Pseudomonadota</taxon>
        <taxon>Gammaproteobacteria</taxon>
        <taxon>Lysobacterales</taxon>
        <taxon>Lysobacteraceae</taxon>
        <taxon>Luteimonas</taxon>
    </lineage>
</organism>
<dbReference type="CDD" id="cd01428">
    <property type="entry name" value="ADK"/>
    <property type="match status" value="1"/>
</dbReference>
<dbReference type="PRINTS" id="PR00094">
    <property type="entry name" value="ADENYLTKNASE"/>
</dbReference>
<dbReference type="NCBIfam" id="NF011101">
    <property type="entry name" value="PRK14528.1"/>
    <property type="match status" value="1"/>
</dbReference>
<feature type="region of interest" description="NMP" evidence="5">
    <location>
        <begin position="30"/>
        <end position="59"/>
    </location>
</feature>
<evidence type="ECO:0000256" key="5">
    <source>
        <dbReference type="HAMAP-Rule" id="MF_00235"/>
    </source>
</evidence>
<dbReference type="SUPFAM" id="SSF52540">
    <property type="entry name" value="P-loop containing nucleoside triphosphate hydrolases"/>
    <property type="match status" value="1"/>
</dbReference>
<dbReference type="PANTHER" id="PTHR23359">
    <property type="entry name" value="NUCLEOTIDE KINASE"/>
    <property type="match status" value="1"/>
</dbReference>
<comment type="subcellular location">
    <subcellularLocation>
        <location evidence="5 7">Cytoplasm</location>
    </subcellularLocation>
</comment>
<accession>A0A853JHZ2</accession>
<dbReference type="EMBL" id="JACCKA010000091">
    <property type="protein sequence ID" value="NZA28167.1"/>
    <property type="molecule type" value="Genomic_DNA"/>
</dbReference>
<feature type="binding site" evidence="5">
    <location>
        <position position="144"/>
    </location>
    <ligand>
        <name>AMP</name>
        <dbReference type="ChEBI" id="CHEBI:456215"/>
    </ligand>
</feature>
<name>A0A853JHZ2_9GAMM</name>
<dbReference type="NCBIfam" id="NF011100">
    <property type="entry name" value="PRK14527.1"/>
    <property type="match status" value="1"/>
</dbReference>
<feature type="binding site" evidence="5">
    <location>
        <begin position="10"/>
        <end position="15"/>
    </location>
    <ligand>
        <name>ATP</name>
        <dbReference type="ChEBI" id="CHEBI:30616"/>
    </ligand>
</feature>
<dbReference type="UniPathway" id="UPA00588">
    <property type="reaction ID" value="UER00649"/>
</dbReference>
<gene>
    <name evidence="5" type="primary">adk</name>
    <name evidence="8" type="ORF">H0E84_17445</name>
</gene>
<feature type="binding site" evidence="5">
    <location>
        <begin position="85"/>
        <end position="88"/>
    </location>
    <ligand>
        <name>AMP</name>
        <dbReference type="ChEBI" id="CHEBI:456215"/>
    </ligand>
</feature>
<feature type="binding site" evidence="5">
    <location>
        <position position="172"/>
    </location>
    <ligand>
        <name>ATP</name>
        <dbReference type="ChEBI" id="CHEBI:30616"/>
    </ligand>
</feature>
<feature type="binding site" evidence="5">
    <location>
        <position position="31"/>
    </location>
    <ligand>
        <name>AMP</name>
        <dbReference type="ChEBI" id="CHEBI:456215"/>
    </ligand>
</feature>
<dbReference type="GO" id="GO:0005737">
    <property type="term" value="C:cytoplasm"/>
    <property type="evidence" value="ECO:0007669"/>
    <property type="project" value="UniProtKB-SubCell"/>
</dbReference>
<evidence type="ECO:0000313" key="9">
    <source>
        <dbReference type="Proteomes" id="UP000578091"/>
    </source>
</evidence>
<dbReference type="InterPro" id="IPR033690">
    <property type="entry name" value="Adenylat_kinase_CS"/>
</dbReference>
<comment type="pathway">
    <text evidence="5">Purine metabolism; AMP biosynthesis via salvage pathway; AMP from ADP: step 1/1.</text>
</comment>
<comment type="caution">
    <text evidence="8">The sequence shown here is derived from an EMBL/GenBank/DDBJ whole genome shotgun (WGS) entry which is preliminary data.</text>
</comment>